<dbReference type="EMBL" id="GG673069">
    <property type="protein sequence ID" value="EER15896.1"/>
    <property type="molecule type" value="Genomic_DNA"/>
</dbReference>
<feature type="compositionally biased region" description="Acidic residues" evidence="1">
    <location>
        <begin position="52"/>
        <end position="65"/>
    </location>
</feature>
<evidence type="ECO:0000313" key="2">
    <source>
        <dbReference type="EMBL" id="EER15896.1"/>
    </source>
</evidence>
<accession>C5KH34</accession>
<dbReference type="GeneID" id="9060732"/>
<name>C5KH34_PERM5</name>
<feature type="compositionally biased region" description="Low complexity" evidence="1">
    <location>
        <begin position="103"/>
        <end position="134"/>
    </location>
</feature>
<feature type="compositionally biased region" description="Low complexity" evidence="1">
    <location>
        <begin position="83"/>
        <end position="95"/>
    </location>
</feature>
<protein>
    <submittedName>
        <fullName evidence="2">Anti-silencing protein, putative</fullName>
    </submittedName>
</protein>
<gene>
    <name evidence="2" type="ORF">Pmar_PMAR003353</name>
</gene>
<evidence type="ECO:0000313" key="3">
    <source>
        <dbReference type="Proteomes" id="UP000007800"/>
    </source>
</evidence>
<evidence type="ECO:0000256" key="1">
    <source>
        <dbReference type="SAM" id="MobiDB-lite"/>
    </source>
</evidence>
<feature type="region of interest" description="Disordered" evidence="1">
    <location>
        <begin position="42"/>
        <end position="151"/>
    </location>
</feature>
<dbReference type="Proteomes" id="UP000007800">
    <property type="component" value="Unassembled WGS sequence"/>
</dbReference>
<reference evidence="2 3" key="1">
    <citation type="submission" date="2008-07" db="EMBL/GenBank/DDBJ databases">
        <authorList>
            <person name="El-Sayed N."/>
            <person name="Caler E."/>
            <person name="Inman J."/>
            <person name="Amedeo P."/>
            <person name="Hass B."/>
            <person name="Wortman J."/>
        </authorList>
    </citation>
    <scope>NUCLEOTIDE SEQUENCE [LARGE SCALE GENOMIC DNA]</scope>
    <source>
        <strain evidence="3">ATCC 50983 / TXsc</strain>
    </source>
</reference>
<dbReference type="InParanoid" id="C5KH34"/>
<proteinExistence type="predicted"/>
<dbReference type="RefSeq" id="XP_002784100.1">
    <property type="nucleotide sequence ID" value="XM_002784054.1"/>
</dbReference>
<feature type="compositionally biased region" description="Basic and acidic residues" evidence="1">
    <location>
        <begin position="72"/>
        <end position="82"/>
    </location>
</feature>
<organism evidence="3">
    <name type="scientific">Perkinsus marinus (strain ATCC 50983 / TXsc)</name>
    <dbReference type="NCBI Taxonomy" id="423536"/>
    <lineage>
        <taxon>Eukaryota</taxon>
        <taxon>Sar</taxon>
        <taxon>Alveolata</taxon>
        <taxon>Perkinsozoa</taxon>
        <taxon>Perkinsea</taxon>
        <taxon>Perkinsida</taxon>
        <taxon>Perkinsidae</taxon>
        <taxon>Perkinsus</taxon>
    </lineage>
</organism>
<sequence>MPASRNIKGILKSKNSVAKTPQRVKFNETVNGVEFDEELNKLGDRYRGALVDESEDGDKEEDEEAVGGTAVNEDRASKEKGVVVENTEVNENNSVEENKSVDENNSVEENNSVNENNSVEENNSVNENNSVDENSSVEENKSVNASPKEQPAMVNLCYKMVIG</sequence>
<keyword evidence="3" id="KW-1185">Reference proteome</keyword>
<dbReference type="AlphaFoldDB" id="C5KH34"/>